<dbReference type="InterPro" id="IPR010259">
    <property type="entry name" value="S8pro/Inhibitor_I9"/>
</dbReference>
<dbReference type="InterPro" id="IPR015500">
    <property type="entry name" value="Peptidase_S8_subtilisin-rel"/>
</dbReference>
<dbReference type="InterPro" id="IPR022398">
    <property type="entry name" value="Peptidase_S8_His-AS"/>
</dbReference>
<dbReference type="InterPro" id="IPR036852">
    <property type="entry name" value="Peptidase_S8/S53_dom_sf"/>
</dbReference>
<comment type="similarity">
    <text evidence="1 5 6">Belongs to the peptidase S8 family.</text>
</comment>
<keyword evidence="3 5" id="KW-0378">Hydrolase</keyword>
<dbReference type="Pfam" id="PF00082">
    <property type="entry name" value="Peptidase_S8"/>
    <property type="match status" value="1"/>
</dbReference>
<evidence type="ECO:0000259" key="8">
    <source>
        <dbReference type="Pfam" id="PF00082"/>
    </source>
</evidence>
<feature type="chain" id="PRO_5040502289" evidence="7">
    <location>
        <begin position="21"/>
        <end position="442"/>
    </location>
</feature>
<dbReference type="InterPro" id="IPR000209">
    <property type="entry name" value="Peptidase_S8/S53_dom"/>
</dbReference>
<reference evidence="10" key="1">
    <citation type="journal article" date="2020" name="Fungal Divers.">
        <title>Resolving the Mortierellaceae phylogeny through synthesis of multi-gene phylogenetics and phylogenomics.</title>
        <authorList>
            <person name="Vandepol N."/>
            <person name="Liber J."/>
            <person name="Desiro A."/>
            <person name="Na H."/>
            <person name="Kennedy M."/>
            <person name="Barry K."/>
            <person name="Grigoriev I.V."/>
            <person name="Miller A.N."/>
            <person name="O'Donnell K."/>
            <person name="Stajich J.E."/>
            <person name="Bonito G."/>
        </authorList>
    </citation>
    <scope>NUCLEOTIDE SEQUENCE</scope>
    <source>
        <strain evidence="10">NVP1</strain>
    </source>
</reference>
<evidence type="ECO:0000256" key="5">
    <source>
        <dbReference type="PROSITE-ProRule" id="PRU01240"/>
    </source>
</evidence>
<feature type="domain" description="Peptidase S8/S53" evidence="8">
    <location>
        <begin position="168"/>
        <end position="414"/>
    </location>
</feature>
<dbReference type="InterPro" id="IPR037045">
    <property type="entry name" value="S8pro/Inhibitor_I9_sf"/>
</dbReference>
<accession>A0A9P5SPW0</accession>
<dbReference type="Gene3D" id="3.40.50.200">
    <property type="entry name" value="Peptidase S8/S53 domain"/>
    <property type="match status" value="1"/>
</dbReference>
<dbReference type="PROSITE" id="PS51892">
    <property type="entry name" value="SUBTILASE"/>
    <property type="match status" value="1"/>
</dbReference>
<gene>
    <name evidence="10" type="primary">SUB8_1</name>
    <name evidence="10" type="ORF">BG006_003267</name>
</gene>
<keyword evidence="11" id="KW-1185">Reference proteome</keyword>
<feature type="active site" description="Charge relay system" evidence="5">
    <location>
        <position position="371"/>
    </location>
</feature>
<dbReference type="Gene3D" id="3.30.70.80">
    <property type="entry name" value="Peptidase S8 propeptide/proteinase inhibitor I9"/>
    <property type="match status" value="1"/>
</dbReference>
<feature type="signal peptide" evidence="7">
    <location>
        <begin position="1"/>
        <end position="20"/>
    </location>
</feature>
<evidence type="ECO:0000313" key="10">
    <source>
        <dbReference type="EMBL" id="KAF9333693.1"/>
    </source>
</evidence>
<protein>
    <submittedName>
        <fullName evidence="10">Serine protease</fullName>
    </submittedName>
</protein>
<feature type="active site" description="Charge relay system" evidence="5">
    <location>
        <position position="177"/>
    </location>
</feature>
<dbReference type="PROSITE" id="PS00137">
    <property type="entry name" value="SUBTILASE_HIS"/>
    <property type="match status" value="1"/>
</dbReference>
<keyword evidence="2 5" id="KW-0645">Protease</keyword>
<dbReference type="GO" id="GO:0004252">
    <property type="term" value="F:serine-type endopeptidase activity"/>
    <property type="evidence" value="ECO:0007669"/>
    <property type="project" value="UniProtKB-UniRule"/>
</dbReference>
<dbReference type="PROSITE" id="PS00138">
    <property type="entry name" value="SUBTILASE_SER"/>
    <property type="match status" value="1"/>
</dbReference>
<dbReference type="PANTHER" id="PTHR43806:SF11">
    <property type="entry name" value="CEREVISIN-RELATED"/>
    <property type="match status" value="1"/>
</dbReference>
<dbReference type="InterPro" id="IPR023828">
    <property type="entry name" value="Peptidase_S8_Ser-AS"/>
</dbReference>
<dbReference type="GO" id="GO:0006508">
    <property type="term" value="P:proteolysis"/>
    <property type="evidence" value="ECO:0007669"/>
    <property type="project" value="UniProtKB-KW"/>
</dbReference>
<evidence type="ECO:0000256" key="4">
    <source>
        <dbReference type="ARBA" id="ARBA00022825"/>
    </source>
</evidence>
<dbReference type="PROSITE" id="PS00136">
    <property type="entry name" value="SUBTILASE_ASP"/>
    <property type="match status" value="1"/>
</dbReference>
<dbReference type="PRINTS" id="PR00723">
    <property type="entry name" value="SUBTILISIN"/>
</dbReference>
<evidence type="ECO:0000256" key="6">
    <source>
        <dbReference type="RuleBase" id="RU003355"/>
    </source>
</evidence>
<dbReference type="Proteomes" id="UP000696485">
    <property type="component" value="Unassembled WGS sequence"/>
</dbReference>
<dbReference type="GO" id="GO:0005615">
    <property type="term" value="C:extracellular space"/>
    <property type="evidence" value="ECO:0007669"/>
    <property type="project" value="TreeGrafter"/>
</dbReference>
<evidence type="ECO:0000313" key="11">
    <source>
        <dbReference type="Proteomes" id="UP000696485"/>
    </source>
</evidence>
<evidence type="ECO:0000256" key="2">
    <source>
        <dbReference type="ARBA" id="ARBA00022670"/>
    </source>
</evidence>
<dbReference type="SUPFAM" id="SSF52743">
    <property type="entry name" value="Subtilisin-like"/>
    <property type="match status" value="1"/>
</dbReference>
<name>A0A9P5SPW0_9FUNG</name>
<dbReference type="FunFam" id="3.40.50.200:FF:000007">
    <property type="entry name" value="Subtilisin-like serine protease"/>
    <property type="match status" value="1"/>
</dbReference>
<evidence type="ECO:0000259" key="9">
    <source>
        <dbReference type="Pfam" id="PF05922"/>
    </source>
</evidence>
<evidence type="ECO:0000256" key="3">
    <source>
        <dbReference type="ARBA" id="ARBA00022801"/>
    </source>
</evidence>
<dbReference type="AlphaFoldDB" id="A0A9P5SPW0"/>
<feature type="active site" description="Charge relay system" evidence="5">
    <location>
        <position position="209"/>
    </location>
</feature>
<dbReference type="PANTHER" id="PTHR43806">
    <property type="entry name" value="PEPTIDASE S8"/>
    <property type="match status" value="1"/>
</dbReference>
<dbReference type="CDD" id="cd04077">
    <property type="entry name" value="Peptidases_S8_PCSK9_ProteinaseK_like"/>
    <property type="match status" value="1"/>
</dbReference>
<dbReference type="InterPro" id="IPR023827">
    <property type="entry name" value="Peptidase_S8_Asp-AS"/>
</dbReference>
<dbReference type="EMBL" id="JAAAUY010000187">
    <property type="protein sequence ID" value="KAF9333693.1"/>
    <property type="molecule type" value="Genomic_DNA"/>
</dbReference>
<comment type="caution">
    <text evidence="10">The sequence shown here is derived from an EMBL/GenBank/DDBJ whole genome shotgun (WGS) entry which is preliminary data.</text>
</comment>
<evidence type="ECO:0000256" key="1">
    <source>
        <dbReference type="ARBA" id="ARBA00011073"/>
    </source>
</evidence>
<dbReference type="InterPro" id="IPR050131">
    <property type="entry name" value="Peptidase_S8_subtilisin-like"/>
</dbReference>
<dbReference type="InterPro" id="IPR034193">
    <property type="entry name" value="PCSK9_ProteinaseK-like"/>
</dbReference>
<dbReference type="SUPFAM" id="SSF54897">
    <property type="entry name" value="Protease propeptides/inhibitors"/>
    <property type="match status" value="1"/>
</dbReference>
<keyword evidence="7" id="KW-0732">Signal</keyword>
<organism evidence="10 11">
    <name type="scientific">Podila minutissima</name>
    <dbReference type="NCBI Taxonomy" id="64525"/>
    <lineage>
        <taxon>Eukaryota</taxon>
        <taxon>Fungi</taxon>
        <taxon>Fungi incertae sedis</taxon>
        <taxon>Mucoromycota</taxon>
        <taxon>Mortierellomycotina</taxon>
        <taxon>Mortierellomycetes</taxon>
        <taxon>Mortierellales</taxon>
        <taxon>Mortierellaceae</taxon>
        <taxon>Podila</taxon>
    </lineage>
</organism>
<proteinExistence type="inferred from homology"/>
<evidence type="ECO:0000256" key="7">
    <source>
        <dbReference type="SAM" id="SignalP"/>
    </source>
</evidence>
<dbReference type="Pfam" id="PF05922">
    <property type="entry name" value="Inhibitor_I9"/>
    <property type="match status" value="1"/>
</dbReference>
<feature type="domain" description="Inhibitor I9" evidence="9">
    <location>
        <begin position="51"/>
        <end position="132"/>
    </location>
</feature>
<keyword evidence="4 5" id="KW-0720">Serine protease</keyword>
<sequence length="442" mass="47165">MLFKLSAVALALIASTSVSAAYPPPRSSYIQSEQLAPVISSTEAEIIPNSYFIVFKSGVRASDHSAWVHELADVSATGCHGATDEENSFSGVKHVYDMGDFQGLAGQFHPDVLNEIRKNPDVDYIERDQRVYAYDIQKRAPWGLARISHRKALTFGTFNKYDHNPNGGDGVTVFVIDTGININHDEFQGRASWGKTIPSGDHDADDNGHGTHCAGTIGSRKYGVSKKVDVVAVKVLRSNGSGTMSDVVAGVDFAVSRHKALKSKKGRKYRGSVANMSLGGGKSRPLDAAVANAVGAGLHFAVAAGNDNRDACNYSPAGVSVAITVGASTRADSRAYFSNHGSCVDIFGPGLDIESTWIGSKDAKRTISGTSMASPHVAGLVAYYLSLAPEDNSGYYAGVITPQDMKDYLIAKATRDILTDIPGKTPNLLIYNNAAEDHFNAW</sequence>